<dbReference type="InterPro" id="IPR029059">
    <property type="entry name" value="AB_hydrolase_5"/>
</dbReference>
<protein>
    <recommendedName>
        <fullName evidence="1">Alpha/beta hydrolase fold-5 domain-containing protein</fullName>
    </recommendedName>
</protein>
<gene>
    <name evidence="2" type="ORF">RU96_GL002505</name>
</gene>
<organism evidence="2 3">
    <name type="scientific">Enterococcus canintestini</name>
    <dbReference type="NCBI Taxonomy" id="317010"/>
    <lineage>
        <taxon>Bacteria</taxon>
        <taxon>Bacillati</taxon>
        <taxon>Bacillota</taxon>
        <taxon>Bacilli</taxon>
        <taxon>Lactobacillales</taxon>
        <taxon>Enterococcaceae</taxon>
        <taxon>Enterococcus</taxon>
    </lineage>
</organism>
<accession>A0A1L8R691</accession>
<proteinExistence type="predicted"/>
<dbReference type="SUPFAM" id="SSF53474">
    <property type="entry name" value="alpha/beta-Hydrolases"/>
    <property type="match status" value="1"/>
</dbReference>
<dbReference type="EMBL" id="JXKG01000009">
    <property type="protein sequence ID" value="OJG15246.1"/>
    <property type="molecule type" value="Genomic_DNA"/>
</dbReference>
<feature type="domain" description="Alpha/beta hydrolase fold-5" evidence="1">
    <location>
        <begin position="69"/>
        <end position="236"/>
    </location>
</feature>
<evidence type="ECO:0000313" key="3">
    <source>
        <dbReference type="Proteomes" id="UP000182835"/>
    </source>
</evidence>
<dbReference type="Pfam" id="PF12695">
    <property type="entry name" value="Abhydrolase_5"/>
    <property type="match status" value="1"/>
</dbReference>
<evidence type="ECO:0000313" key="2">
    <source>
        <dbReference type="EMBL" id="OJG15246.1"/>
    </source>
</evidence>
<reference evidence="2 3" key="1">
    <citation type="submission" date="2014-12" db="EMBL/GenBank/DDBJ databases">
        <title>Draft genome sequences of 29 type strains of Enterococci.</title>
        <authorList>
            <person name="Zhong Z."/>
            <person name="Sun Z."/>
            <person name="Liu W."/>
            <person name="Zhang W."/>
            <person name="Zhang H."/>
        </authorList>
    </citation>
    <scope>NUCLEOTIDE SEQUENCE [LARGE SCALE GENOMIC DNA]</scope>
    <source>
        <strain evidence="2 3">DSM 21207</strain>
    </source>
</reference>
<dbReference type="Gene3D" id="3.40.50.1820">
    <property type="entry name" value="alpha/beta hydrolase"/>
    <property type="match status" value="1"/>
</dbReference>
<dbReference type="InterPro" id="IPR029058">
    <property type="entry name" value="AB_hydrolase_fold"/>
</dbReference>
<name>A0A1L8R691_9ENTE</name>
<evidence type="ECO:0000259" key="1">
    <source>
        <dbReference type="Pfam" id="PF12695"/>
    </source>
</evidence>
<dbReference type="STRING" id="317010.RU96_GL002505"/>
<dbReference type="AlphaFoldDB" id="A0A1L8R691"/>
<comment type="caution">
    <text evidence="2">The sequence shown here is derived from an EMBL/GenBank/DDBJ whole genome shotgun (WGS) entry which is preliminary data.</text>
</comment>
<dbReference type="GO" id="GO:0016787">
    <property type="term" value="F:hydrolase activity"/>
    <property type="evidence" value="ECO:0007669"/>
    <property type="project" value="InterPro"/>
</dbReference>
<dbReference type="OrthoDB" id="9780932at2"/>
<dbReference type="Proteomes" id="UP000182835">
    <property type="component" value="Unassembled WGS sequence"/>
</dbReference>
<sequence>MKKWRWWQKMLLGILVVFLFVTAGGSLYLKENTYEPSKAATVIKPTKATKDYELFVSSQPNKNEEQTNLIFYPGALVAPASYRIWAQAVADAGYSVYVLKLPLNLAVLAPNKADVVLGKNAKAKNAKAKNILVGHSLGGVMASRYGQNHQKEIAGMIFLASYPDEKGSLKKVNIPVLSITASQDQVLNKTQYQKSKAYLPDNTTFLEIKGGNHAGFGSYGAQKGDGKATISNSQQQKELSEAIINWLKKIKS</sequence>